<reference evidence="2" key="1">
    <citation type="submission" date="2020-10" db="EMBL/GenBank/DDBJ databases">
        <authorList>
            <person name="Han B."/>
            <person name="Lu T."/>
            <person name="Zhao Q."/>
            <person name="Huang X."/>
            <person name="Zhao Y."/>
        </authorList>
    </citation>
    <scope>NUCLEOTIDE SEQUENCE</scope>
</reference>
<dbReference type="OrthoDB" id="10431403at2759"/>
<evidence type="ECO:0000313" key="2">
    <source>
        <dbReference type="EMBL" id="CAD6221039.1"/>
    </source>
</evidence>
<protein>
    <recommendedName>
        <fullName evidence="4">Transmembrane protein</fullName>
    </recommendedName>
</protein>
<dbReference type="EMBL" id="CAJGYO010000003">
    <property type="protein sequence ID" value="CAD6221039.1"/>
    <property type="molecule type" value="Genomic_DNA"/>
</dbReference>
<feature type="transmembrane region" description="Helical" evidence="1">
    <location>
        <begin position="18"/>
        <end position="37"/>
    </location>
</feature>
<keyword evidence="1" id="KW-0472">Membrane</keyword>
<feature type="transmembrane region" description="Helical" evidence="1">
    <location>
        <begin position="49"/>
        <end position="67"/>
    </location>
</feature>
<organism evidence="2 3">
    <name type="scientific">Miscanthus lutarioriparius</name>
    <dbReference type="NCBI Taxonomy" id="422564"/>
    <lineage>
        <taxon>Eukaryota</taxon>
        <taxon>Viridiplantae</taxon>
        <taxon>Streptophyta</taxon>
        <taxon>Embryophyta</taxon>
        <taxon>Tracheophyta</taxon>
        <taxon>Spermatophyta</taxon>
        <taxon>Magnoliopsida</taxon>
        <taxon>Liliopsida</taxon>
        <taxon>Poales</taxon>
        <taxon>Poaceae</taxon>
        <taxon>PACMAD clade</taxon>
        <taxon>Panicoideae</taxon>
        <taxon>Andropogonodae</taxon>
        <taxon>Andropogoneae</taxon>
        <taxon>Saccharinae</taxon>
        <taxon>Miscanthus</taxon>
    </lineage>
</organism>
<proteinExistence type="predicted"/>
<evidence type="ECO:0008006" key="4">
    <source>
        <dbReference type="Google" id="ProtNLM"/>
    </source>
</evidence>
<dbReference type="Proteomes" id="UP000604825">
    <property type="component" value="Unassembled WGS sequence"/>
</dbReference>
<accession>A0A811N583</accession>
<evidence type="ECO:0000313" key="3">
    <source>
        <dbReference type="Proteomes" id="UP000604825"/>
    </source>
</evidence>
<keyword evidence="3" id="KW-1185">Reference proteome</keyword>
<keyword evidence="1" id="KW-0812">Transmembrane</keyword>
<name>A0A811N583_9POAL</name>
<evidence type="ECO:0000256" key="1">
    <source>
        <dbReference type="SAM" id="Phobius"/>
    </source>
</evidence>
<comment type="caution">
    <text evidence="2">The sequence shown here is derived from an EMBL/GenBank/DDBJ whole genome shotgun (WGS) entry which is preliminary data.</text>
</comment>
<sequence>MAKVVRPKPNLADHVFKFCMKSSVVLGSCYFVVLAYIAISNPQLEKLCLLPFFGVAVAAPLYAAALLKECDR</sequence>
<dbReference type="AlphaFoldDB" id="A0A811N583"/>
<gene>
    <name evidence="2" type="ORF">NCGR_LOCUS14445</name>
</gene>
<keyword evidence="1" id="KW-1133">Transmembrane helix</keyword>